<keyword evidence="2" id="KW-1185">Reference proteome</keyword>
<dbReference type="EMBL" id="VDGG01000015">
    <property type="protein sequence ID" value="TQR15429.1"/>
    <property type="molecule type" value="Genomic_DNA"/>
</dbReference>
<proteinExistence type="predicted"/>
<dbReference type="OrthoDB" id="9807890at2"/>
<reference evidence="1 2" key="1">
    <citation type="submission" date="2019-05" db="EMBL/GenBank/DDBJ databases">
        <title>Psychrobacillus vulpis sp. nov., a new species isolated from feces of a red fox that inhabits in The Tablas de Daimiel Natural Park, Albacete, Spain.</title>
        <authorList>
            <person name="Rodriguez M."/>
            <person name="Reina J.C."/>
            <person name="Bejar V."/>
            <person name="Llamas I."/>
        </authorList>
    </citation>
    <scope>NUCLEOTIDE SEQUENCE [LARGE SCALE GENOMIC DNA]</scope>
    <source>
        <strain evidence="1 2">NHI-2</strain>
    </source>
</reference>
<name>A0A544TDF9_9BACI</name>
<evidence type="ECO:0000313" key="2">
    <source>
        <dbReference type="Proteomes" id="UP000318937"/>
    </source>
</evidence>
<sequence length="38" mass="4428">MDYLSNFFKINLHPSIKREHECVLATQALESDPVDPRL</sequence>
<accession>A0A544TDF9</accession>
<dbReference type="Proteomes" id="UP000318937">
    <property type="component" value="Unassembled WGS sequence"/>
</dbReference>
<dbReference type="AlphaFoldDB" id="A0A544TDF9"/>
<gene>
    <name evidence="1" type="ORF">FG383_08875</name>
</gene>
<comment type="caution">
    <text evidence="1">The sequence shown here is derived from an EMBL/GenBank/DDBJ whole genome shotgun (WGS) entry which is preliminary data.</text>
</comment>
<organism evidence="1 2">
    <name type="scientific">Psychrobacillus soli</name>
    <dbReference type="NCBI Taxonomy" id="1543965"/>
    <lineage>
        <taxon>Bacteria</taxon>
        <taxon>Bacillati</taxon>
        <taxon>Bacillota</taxon>
        <taxon>Bacilli</taxon>
        <taxon>Bacillales</taxon>
        <taxon>Bacillaceae</taxon>
        <taxon>Psychrobacillus</taxon>
    </lineage>
</organism>
<evidence type="ECO:0000313" key="1">
    <source>
        <dbReference type="EMBL" id="TQR15429.1"/>
    </source>
</evidence>
<protein>
    <submittedName>
        <fullName evidence="1">Uncharacterized protein</fullName>
    </submittedName>
</protein>